<evidence type="ECO:0000313" key="3">
    <source>
        <dbReference type="EMBL" id="KAK3242258.1"/>
    </source>
</evidence>
<evidence type="ECO:0000256" key="1">
    <source>
        <dbReference type="SAM" id="MobiDB-lite"/>
    </source>
</evidence>
<evidence type="ECO:0000256" key="2">
    <source>
        <dbReference type="SAM" id="Phobius"/>
    </source>
</evidence>
<sequence length="1843" mass="204755">MEHCVSLLLAPLQSGKFDGNIKDIEEKLQSLLLQTTTEGPEIRLTPYLRIFLKACTLQQHAVNNALNSHCSGSKLRLEDPPLCVAARTWQTVVNQCNKLREESPFPELGNYTALFTQAACAARSSDLHAIKTAFLPLIRMTSTIPDAAELQLVFFMTVALGSAMENIQTVRKSMELSRLRNQPQLMLSTLSLFHNDATNLTAAAEFFEAELGLVPSEMFVGLVAAVKHDSEALGVLPAAMSLSHCLASAIVSVTNYTTAARDASQIGALSHFIGLKRPQALEPLLNILQGQRGCVSHWAQQLAGSAASKKDGPQQEEERMLLHRADAVAAIAAGRWPIDEHHLAAMEQAMLPHLHPDLKLGVASHVDYFNKFTPEEKETAPLVRLQVGMKLMILLGHRRGNAMQEVADKWNDAKKVADHQRRVASQRHSAAERAKGAESAAPHSFCDLVWEPTQVPEDFERAAEDDRRNPAMHVRNPAMHVLQTMSSTLPKREELMPEDIAKRIAKIVDFVLCNSSKFIPSNEYIPLPNGDKHNDMEERMVKERIAIISCLLFFQDVATLFGRRTELPNNFIPKDQPFIPKFKDEPYETIAQDESKYQQILQILRRPEIMCFCHLLLLSASIALPESYTMMLGTPSAFTKNQDMYVDEMSESGEDMPPSEQTIGLHPSILTSVMALSCGDWTMFKKHGCPLMKMLQLHAYLKDGVIVNSDTVEALWLLVRGDSSLAALFHHGEPGRLLELLSAFQSTSEELARSSELDSKKSTEWDKATCSQLISLHNLATLDKAAFYIVFKQSGDEDHPRNDFSRMLEKSGMLMRTAKRDGASTYEVTMFTKPSGWEDGEWRWRWIDDGEGFLGEAMQVLWMLLLLATGSSDVFTRSTLEHLGMLLGVEAGYSVSSFTCFIQLADPYASLNLSQIQSMERLGFRPAIIVLFVRAMQGQSWALQELCTEIINNPLDTDKSTLAKMFRNRVQTLLKNADGFSIFSNGKIDQSKVSRTSKPLMISYLHTTVAAAYGDEVAAVMHPHNFRIQPWQEPKQNQQTMQNQCPAMRTLLQKWCIMRGYKALLECHEPAATYHFRNAAKFGAGLESHKIKSHKIPTEPPDFGLLMRAAVILKCQAGDAMQRLLGEGRNKEDLTTLLLGHTIHNEDVRRVQAATSAQIAELLLRTACGDTRSYLECFFYQSRNKNNDTGWVLPRQLALILATLIDPYRTAPALTSTDESDISGHPFADGMKAILSMRQKSTSNVASRRAKSPSKKSRPTTAAEPARLTPVAKKSRPTTAAEPAQRSEVLLMQAILRADSALHNPPADFSNDQYSLVQRLLENENRKPEHKEVIIELINLSCFGIGEVKALFKHISGADNKKTPEDLKRRERMLTTMLMAYKSPDHSILRRLLLLWMEHNVNAPPVAEKAGGERTNQLCDSAIRKLFSALLLKQSLAEKVKAASQEPKAKLPKPSPKDTTRSAHPAHWSEETAQPPKIPADDTIQLLCEMHAVALEMPSPTMLPTMLEKLSRQVAVIASQEAGPAPKSGGRHSDSVEIVMLRDILPKIMGVKNEASKSKADGPPNVELLQATRLWMCLMHFVLHFARKPKQGHASDTDDMVETLIQDVADSLTGMLGISKTSGDVGAFLQLLFALSTRNVMGALKVNALQHVAASQVQAVIKLLQATGSLNSLTQKVAAITRDTSRYGTESQSFEQMIQQLTGRIEGGELPISQLDKLMQQLDFDFIDEQRVEILSHVDDDKFGMVTTANALEPINRQAWNITIETLQAMGLSWGRRCWKLLFMGFVVILLMAFLFLGIRSFSTSSTFGSIVESILAVGVGVGSLIQSKSVVTDEEKIKKGDA</sequence>
<feature type="region of interest" description="Disordered" evidence="1">
    <location>
        <begin position="1443"/>
        <end position="1477"/>
    </location>
</feature>
<proteinExistence type="predicted"/>
<gene>
    <name evidence="3" type="ORF">CYMTET_48051</name>
</gene>
<feature type="region of interest" description="Disordered" evidence="1">
    <location>
        <begin position="1238"/>
        <end position="1284"/>
    </location>
</feature>
<name>A0AAE0EVD7_9CHLO</name>
<accession>A0AAE0EVD7</accession>
<protein>
    <submittedName>
        <fullName evidence="3">Uncharacterized protein</fullName>
    </submittedName>
</protein>
<reference evidence="3 4" key="1">
    <citation type="journal article" date="2015" name="Genome Biol. Evol.">
        <title>Comparative Genomics of a Bacterivorous Green Alga Reveals Evolutionary Causalities and Consequences of Phago-Mixotrophic Mode of Nutrition.</title>
        <authorList>
            <person name="Burns J.A."/>
            <person name="Paasch A."/>
            <person name="Narechania A."/>
            <person name="Kim E."/>
        </authorList>
    </citation>
    <scope>NUCLEOTIDE SEQUENCE [LARGE SCALE GENOMIC DNA]</scope>
    <source>
        <strain evidence="3 4">PLY_AMNH</strain>
    </source>
</reference>
<feature type="compositionally biased region" description="Basic residues" evidence="1">
    <location>
        <begin position="1248"/>
        <end position="1258"/>
    </location>
</feature>
<keyword evidence="2" id="KW-0472">Membrane</keyword>
<evidence type="ECO:0000313" key="4">
    <source>
        <dbReference type="Proteomes" id="UP001190700"/>
    </source>
</evidence>
<dbReference type="Proteomes" id="UP001190700">
    <property type="component" value="Unassembled WGS sequence"/>
</dbReference>
<comment type="caution">
    <text evidence="3">The sequence shown here is derived from an EMBL/GenBank/DDBJ whole genome shotgun (WGS) entry which is preliminary data.</text>
</comment>
<dbReference type="EMBL" id="LGRX02033205">
    <property type="protein sequence ID" value="KAK3242258.1"/>
    <property type="molecule type" value="Genomic_DNA"/>
</dbReference>
<feature type="transmembrane region" description="Helical" evidence="2">
    <location>
        <begin position="1781"/>
        <end position="1802"/>
    </location>
</feature>
<keyword evidence="4" id="KW-1185">Reference proteome</keyword>
<keyword evidence="2" id="KW-0812">Transmembrane</keyword>
<organism evidence="3 4">
    <name type="scientific">Cymbomonas tetramitiformis</name>
    <dbReference type="NCBI Taxonomy" id="36881"/>
    <lineage>
        <taxon>Eukaryota</taxon>
        <taxon>Viridiplantae</taxon>
        <taxon>Chlorophyta</taxon>
        <taxon>Pyramimonadophyceae</taxon>
        <taxon>Pyramimonadales</taxon>
        <taxon>Pyramimonadaceae</taxon>
        <taxon>Cymbomonas</taxon>
    </lineage>
</organism>
<keyword evidence="2" id="KW-1133">Transmembrane helix</keyword>